<proteinExistence type="predicted"/>
<dbReference type="Proteomes" id="UP000002640">
    <property type="component" value="Unassembled WGS sequence"/>
</dbReference>
<dbReference type="Gene3D" id="2.80.10.50">
    <property type="match status" value="1"/>
</dbReference>
<feature type="non-terminal residue" evidence="2">
    <location>
        <position position="1"/>
    </location>
</feature>
<organism evidence="2 3">
    <name type="scientific">Phytophthora sojae (strain P6497)</name>
    <name type="common">Soybean stem and root rot agent</name>
    <name type="synonym">Phytophthora megasperma f. sp. glycines</name>
    <dbReference type="NCBI Taxonomy" id="1094619"/>
    <lineage>
        <taxon>Eukaryota</taxon>
        <taxon>Sar</taxon>
        <taxon>Stramenopiles</taxon>
        <taxon>Oomycota</taxon>
        <taxon>Peronosporomycetes</taxon>
        <taxon>Peronosporales</taxon>
        <taxon>Peronosporaceae</taxon>
        <taxon>Phytophthora</taxon>
    </lineage>
</organism>
<feature type="domain" description="Ricin B lectin" evidence="1">
    <location>
        <begin position="36"/>
        <end position="109"/>
    </location>
</feature>
<dbReference type="Pfam" id="PF14200">
    <property type="entry name" value="RicinB_lectin_2"/>
    <property type="match status" value="1"/>
</dbReference>
<dbReference type="InParanoid" id="G5AD75"/>
<evidence type="ECO:0000259" key="1">
    <source>
        <dbReference type="Pfam" id="PF14200"/>
    </source>
</evidence>
<sequence>DVVSIMNRHTGMVLEQNPIDNSIQALDSNLDDPTHQWYRIPVGSGYFAYKNVATGKLLDHWDAKEGHGNTVAISDDLKDPNHHWFETKLDDIFIVVRNRASRLFIDHGGFSEIRTSGEDCSYGERHW</sequence>
<dbReference type="InterPro" id="IPR000772">
    <property type="entry name" value="Ricin_B_lectin"/>
</dbReference>
<dbReference type="SUPFAM" id="SSF50370">
    <property type="entry name" value="Ricin B-like lectins"/>
    <property type="match status" value="1"/>
</dbReference>
<dbReference type="KEGG" id="psoj:PHYSODRAFT_389322"/>
<dbReference type="GeneID" id="20651034"/>
<keyword evidence="3" id="KW-1185">Reference proteome</keyword>
<dbReference type="InterPro" id="IPR035992">
    <property type="entry name" value="Ricin_B-like_lectins"/>
</dbReference>
<dbReference type="RefSeq" id="XP_009538025.1">
    <property type="nucleotide sequence ID" value="XM_009539730.1"/>
</dbReference>
<dbReference type="OMA" id="SIMNRHT"/>
<dbReference type="CDD" id="cd00161">
    <property type="entry name" value="beta-trefoil_Ricin-like"/>
    <property type="match status" value="1"/>
</dbReference>
<dbReference type="AlphaFoldDB" id="G5AD75"/>
<protein>
    <recommendedName>
        <fullName evidence="1">Ricin B lectin domain-containing protein</fullName>
    </recommendedName>
</protein>
<evidence type="ECO:0000313" key="2">
    <source>
        <dbReference type="EMBL" id="EGZ06128.1"/>
    </source>
</evidence>
<gene>
    <name evidence="2" type="ORF">PHYSODRAFT_389322</name>
</gene>
<feature type="non-terminal residue" evidence="2">
    <location>
        <position position="127"/>
    </location>
</feature>
<reference evidence="2 3" key="1">
    <citation type="journal article" date="2006" name="Science">
        <title>Phytophthora genome sequences uncover evolutionary origins and mechanisms of pathogenesis.</title>
        <authorList>
            <person name="Tyler B.M."/>
            <person name="Tripathy S."/>
            <person name="Zhang X."/>
            <person name="Dehal P."/>
            <person name="Jiang R.H."/>
            <person name="Aerts A."/>
            <person name="Arredondo F.D."/>
            <person name="Baxter L."/>
            <person name="Bensasson D."/>
            <person name="Beynon J.L."/>
            <person name="Chapman J."/>
            <person name="Damasceno C.M."/>
            <person name="Dorrance A.E."/>
            <person name="Dou D."/>
            <person name="Dickerman A.W."/>
            <person name="Dubchak I.L."/>
            <person name="Garbelotto M."/>
            <person name="Gijzen M."/>
            <person name="Gordon S.G."/>
            <person name="Govers F."/>
            <person name="Grunwald N.J."/>
            <person name="Huang W."/>
            <person name="Ivors K.L."/>
            <person name="Jones R.W."/>
            <person name="Kamoun S."/>
            <person name="Krampis K."/>
            <person name="Lamour K.H."/>
            <person name="Lee M.K."/>
            <person name="McDonald W.H."/>
            <person name="Medina M."/>
            <person name="Meijer H.J."/>
            <person name="Nordberg E.K."/>
            <person name="Maclean D.J."/>
            <person name="Ospina-Giraldo M.D."/>
            <person name="Morris P.F."/>
            <person name="Phuntumart V."/>
            <person name="Putnam N.H."/>
            <person name="Rash S."/>
            <person name="Rose J.K."/>
            <person name="Sakihama Y."/>
            <person name="Salamov A.A."/>
            <person name="Savidor A."/>
            <person name="Scheuring C.F."/>
            <person name="Smith B.M."/>
            <person name="Sobral B.W."/>
            <person name="Terry A."/>
            <person name="Torto-Alalibo T.A."/>
            <person name="Win J."/>
            <person name="Xu Z."/>
            <person name="Zhang H."/>
            <person name="Grigoriev I.V."/>
            <person name="Rokhsar D.S."/>
            <person name="Boore J.L."/>
        </authorList>
    </citation>
    <scope>NUCLEOTIDE SEQUENCE [LARGE SCALE GENOMIC DNA]</scope>
    <source>
        <strain evidence="2 3">P6497</strain>
    </source>
</reference>
<dbReference type="SMR" id="G5AD75"/>
<name>G5AD75_PHYSP</name>
<evidence type="ECO:0000313" key="3">
    <source>
        <dbReference type="Proteomes" id="UP000002640"/>
    </source>
</evidence>
<dbReference type="EMBL" id="JH159164">
    <property type="protein sequence ID" value="EGZ06128.1"/>
    <property type="molecule type" value="Genomic_DNA"/>
</dbReference>
<accession>G5AD75</accession>